<organism evidence="1 2">
    <name type="scientific">Xenorhabdus bovienii str. puntauvense</name>
    <dbReference type="NCBI Taxonomy" id="1398201"/>
    <lineage>
        <taxon>Bacteria</taxon>
        <taxon>Pseudomonadati</taxon>
        <taxon>Pseudomonadota</taxon>
        <taxon>Gammaproteobacteria</taxon>
        <taxon>Enterobacterales</taxon>
        <taxon>Morganellaceae</taxon>
        <taxon>Xenorhabdus</taxon>
    </lineage>
</organism>
<proteinExistence type="predicted"/>
<reference evidence="1" key="1">
    <citation type="submission" date="2013-07" db="EMBL/GenBank/DDBJ databases">
        <title>Sub-species coevolution in mutualistic symbiosis.</title>
        <authorList>
            <person name="Murfin K."/>
            <person name="Klassen J."/>
            <person name="Lee M."/>
            <person name="Forst S."/>
            <person name="Stock P."/>
            <person name="Goodrich-Blair H."/>
        </authorList>
    </citation>
    <scope>NUCLEOTIDE SEQUENCE [LARGE SCALE GENOMIC DNA]</scope>
    <source>
        <strain evidence="1">Puntauvense</strain>
    </source>
</reference>
<sequence length="71" mass="7664">MAHSQGLISSVFVQAPVGLMPLPVIGVSAPVLPVEIPELLELPRQFAYPIITISNMQDAMLKTNTVYLESS</sequence>
<comment type="caution">
    <text evidence="1">The sequence shown here is derived from an EMBL/GenBank/DDBJ whole genome shotgun (WGS) entry which is preliminary data.</text>
</comment>
<dbReference type="Proteomes" id="UP000028511">
    <property type="component" value="Unassembled WGS sequence"/>
</dbReference>
<name>A0A077NIM6_XENBV</name>
<dbReference type="EMBL" id="CBSW010000222">
    <property type="protein sequence ID" value="CDG98218.1"/>
    <property type="molecule type" value="Genomic_DNA"/>
</dbReference>
<dbReference type="AlphaFoldDB" id="A0A077NIM6"/>
<protein>
    <submittedName>
        <fullName evidence="1">Uncharacterized protein</fullName>
    </submittedName>
</protein>
<gene>
    <name evidence="1" type="ORF">XBP1_2990002</name>
</gene>
<evidence type="ECO:0000313" key="1">
    <source>
        <dbReference type="EMBL" id="CDG98218.1"/>
    </source>
</evidence>
<dbReference type="HOGENOM" id="CLU_2739130_0_0_6"/>
<accession>A0A077NIM6</accession>
<evidence type="ECO:0000313" key="2">
    <source>
        <dbReference type="Proteomes" id="UP000028511"/>
    </source>
</evidence>